<dbReference type="AlphaFoldDB" id="A0A6J6KJG4"/>
<sequence length="523" mass="58169">MFTAENCPYIVIGVPAYAPKSEASVGFALATRRAKSLTESPFEVQDLTSALSRIESGETGNQLTYAIPADFELFLRPAPQLSSSGRNLTSAELLELVEQPLSESDGERVALLLLRTGLDQLLQWNWNSADTLFKSCLRISKDERTRDEALNLVAACLVMNNDMDRAIQALSKAVEGQWNLRLQANLAILALEVDPKRAIDQMSFLVDGAVGAEEKLAAIKMAIGLWRQVQQEELGTTDDEEFDPLPDRLLKSFVDTLMSPDISEEDFFDLGIFLARVAPASVTKEALNRTQFRGKASAEIVFARSSDFSHYVDNVVRLASQDGNRAPCIDSHIDGLVEELCQGLFDNQVNLAGIAFSFLEQGLGVETMHRVWLRAALVLSLPSVLDEGVSPNEQFISWLRVAKTTYRKLEIPEELMELTTEMLNDASDLLMRLQLRDFFELAGDVEQAANRISQQMTGFFNRLGADKNAIRETADAGLNWCNAQLAMFGEFDALGLSDGELRKEVNELRSATYQLKQVFQRHL</sequence>
<reference evidence="1" key="1">
    <citation type="submission" date="2020-05" db="EMBL/GenBank/DDBJ databases">
        <authorList>
            <person name="Chiriac C."/>
            <person name="Salcher M."/>
            <person name="Ghai R."/>
            <person name="Kavagutti S V."/>
        </authorList>
    </citation>
    <scope>NUCLEOTIDE SEQUENCE</scope>
</reference>
<name>A0A6J6KJG4_9ZZZZ</name>
<gene>
    <name evidence="1" type="ORF">UFOPK2214_00399</name>
</gene>
<protein>
    <submittedName>
        <fullName evidence="1">Unannotated protein</fullName>
    </submittedName>
</protein>
<dbReference type="EMBL" id="CAEZWJ010000008">
    <property type="protein sequence ID" value="CAB4648265.1"/>
    <property type="molecule type" value="Genomic_DNA"/>
</dbReference>
<proteinExistence type="predicted"/>
<dbReference type="SUPFAM" id="SSF48452">
    <property type="entry name" value="TPR-like"/>
    <property type="match status" value="1"/>
</dbReference>
<organism evidence="1">
    <name type="scientific">freshwater metagenome</name>
    <dbReference type="NCBI Taxonomy" id="449393"/>
    <lineage>
        <taxon>unclassified sequences</taxon>
        <taxon>metagenomes</taxon>
        <taxon>ecological metagenomes</taxon>
    </lineage>
</organism>
<accession>A0A6J6KJG4</accession>
<dbReference type="InterPro" id="IPR011990">
    <property type="entry name" value="TPR-like_helical_dom_sf"/>
</dbReference>
<evidence type="ECO:0000313" key="1">
    <source>
        <dbReference type="EMBL" id="CAB4648265.1"/>
    </source>
</evidence>